<evidence type="ECO:0000256" key="4">
    <source>
        <dbReference type="SAM" id="SignalP"/>
    </source>
</evidence>
<feature type="chain" id="PRO_5039538153" evidence="4">
    <location>
        <begin position="25"/>
        <end position="440"/>
    </location>
</feature>
<keyword evidence="2" id="KW-0813">Transport</keyword>
<dbReference type="Proteomes" id="UP000252415">
    <property type="component" value="Unassembled WGS sequence"/>
</dbReference>
<comment type="similarity">
    <text evidence="1">Belongs to the bacterial solute-binding protein 1 family.</text>
</comment>
<dbReference type="GO" id="GO:0042956">
    <property type="term" value="P:maltodextrin transmembrane transport"/>
    <property type="evidence" value="ECO:0007669"/>
    <property type="project" value="TreeGrafter"/>
</dbReference>
<feature type="signal peptide" evidence="4">
    <location>
        <begin position="1"/>
        <end position="24"/>
    </location>
</feature>
<dbReference type="PANTHER" id="PTHR30061">
    <property type="entry name" value="MALTOSE-BINDING PERIPLASMIC PROTEIN"/>
    <property type="match status" value="1"/>
</dbReference>
<sequence>MKWYKTIFYGVLAAVMAITITACSGGNNTPANYGGSAPGNESGNTPAKGGEKVTIEYWHTYSDQEEKVLTEEIKPLFEKENPGIELKLTRMPYEGLKEQVIAGVAGDAAPDLMRMDIIWVPEFAKMGALQDISKMEGFDELKPNLFEAPMETNAYNGGYYGVPVNTNTKIAIYNKAVMDEIGVTEAPKTMDEFVAAAKLAVAKGKPGAIGIGGASVWAASPYFWSLGGSLTNEDYTKVEGYLNSPESVKALETIVQWNKEGLVTPTILGGEPGAWDGMKNNDYMMIDDGPWFYSILMNEAESTFKPLEQTIRGLMPEGAGGSRSVVGGEDLVIFTNSKHPQEAWTFAKWMLGEEPQKIMSKLGLIPTNKTAANDPAFLEQPFVTEYVKQLETAMPRTPIPQYGEMETIVNLAFEKAIRGELEPKAALDEAAKNIQAILTK</sequence>
<evidence type="ECO:0000256" key="2">
    <source>
        <dbReference type="ARBA" id="ARBA00022448"/>
    </source>
</evidence>
<gene>
    <name evidence="5" type="ORF">DFP97_106253</name>
</gene>
<evidence type="ECO:0000256" key="1">
    <source>
        <dbReference type="ARBA" id="ARBA00008520"/>
    </source>
</evidence>
<dbReference type="RefSeq" id="WP_114380140.1">
    <property type="nucleotide sequence ID" value="NZ_QPJD01000006.1"/>
</dbReference>
<proteinExistence type="inferred from homology"/>
<name>A0A368W1R9_9BACL</name>
<reference evidence="5 6" key="1">
    <citation type="submission" date="2018-07" db="EMBL/GenBank/DDBJ databases">
        <title>Genomic Encyclopedia of Type Strains, Phase III (KMG-III): the genomes of soil and plant-associated and newly described type strains.</title>
        <authorList>
            <person name="Whitman W."/>
        </authorList>
    </citation>
    <scope>NUCLEOTIDE SEQUENCE [LARGE SCALE GENOMIC DNA]</scope>
    <source>
        <strain evidence="5 6">CECT 7506</strain>
    </source>
</reference>
<organism evidence="5 6">
    <name type="scientific">Paenibacillus prosopidis</name>
    <dbReference type="NCBI Taxonomy" id="630520"/>
    <lineage>
        <taxon>Bacteria</taxon>
        <taxon>Bacillati</taxon>
        <taxon>Bacillota</taxon>
        <taxon>Bacilli</taxon>
        <taxon>Bacillales</taxon>
        <taxon>Paenibacillaceae</taxon>
        <taxon>Paenibacillus</taxon>
    </lineage>
</organism>
<dbReference type="GO" id="GO:1901982">
    <property type="term" value="F:maltose binding"/>
    <property type="evidence" value="ECO:0007669"/>
    <property type="project" value="TreeGrafter"/>
</dbReference>
<dbReference type="EMBL" id="QPJD01000006">
    <property type="protein sequence ID" value="RCW48551.1"/>
    <property type="molecule type" value="Genomic_DNA"/>
</dbReference>
<protein>
    <submittedName>
        <fullName evidence="5">Carbohydrate ABC transporter substrate-binding protein (CUT1 family)</fullName>
    </submittedName>
</protein>
<dbReference type="PROSITE" id="PS51257">
    <property type="entry name" value="PROKAR_LIPOPROTEIN"/>
    <property type="match status" value="1"/>
</dbReference>
<accession>A0A368W1R9</accession>
<evidence type="ECO:0000256" key="3">
    <source>
        <dbReference type="ARBA" id="ARBA00022729"/>
    </source>
</evidence>
<dbReference type="OrthoDB" id="9808332at2"/>
<dbReference type="PANTHER" id="PTHR30061:SF50">
    <property type="entry name" value="MALTOSE_MALTODEXTRIN-BINDING PERIPLASMIC PROTEIN"/>
    <property type="match status" value="1"/>
</dbReference>
<comment type="caution">
    <text evidence="5">The sequence shown here is derived from an EMBL/GenBank/DDBJ whole genome shotgun (WGS) entry which is preliminary data.</text>
</comment>
<keyword evidence="3 4" id="KW-0732">Signal</keyword>
<dbReference type="GO" id="GO:0055052">
    <property type="term" value="C:ATP-binding cassette (ABC) transporter complex, substrate-binding subunit-containing"/>
    <property type="evidence" value="ECO:0007669"/>
    <property type="project" value="TreeGrafter"/>
</dbReference>
<dbReference type="AlphaFoldDB" id="A0A368W1R9"/>
<dbReference type="SUPFAM" id="SSF53850">
    <property type="entry name" value="Periplasmic binding protein-like II"/>
    <property type="match status" value="1"/>
</dbReference>
<dbReference type="Gene3D" id="3.40.190.10">
    <property type="entry name" value="Periplasmic binding protein-like II"/>
    <property type="match status" value="2"/>
</dbReference>
<dbReference type="GO" id="GO:0015768">
    <property type="term" value="P:maltose transport"/>
    <property type="evidence" value="ECO:0007669"/>
    <property type="project" value="TreeGrafter"/>
</dbReference>
<dbReference type="InterPro" id="IPR006059">
    <property type="entry name" value="SBP"/>
</dbReference>
<keyword evidence="6" id="KW-1185">Reference proteome</keyword>
<dbReference type="Pfam" id="PF13416">
    <property type="entry name" value="SBP_bac_8"/>
    <property type="match status" value="1"/>
</dbReference>
<evidence type="ECO:0000313" key="6">
    <source>
        <dbReference type="Proteomes" id="UP000252415"/>
    </source>
</evidence>
<evidence type="ECO:0000313" key="5">
    <source>
        <dbReference type="EMBL" id="RCW48551.1"/>
    </source>
</evidence>